<dbReference type="InterPro" id="IPR040122">
    <property type="entry name" value="Importin_beta"/>
</dbReference>
<evidence type="ECO:0000256" key="8">
    <source>
        <dbReference type="PROSITE-ProRule" id="PRU00103"/>
    </source>
</evidence>
<evidence type="ECO:0000313" key="11">
    <source>
        <dbReference type="Ensembl" id="ENSGEVP00005027736.1"/>
    </source>
</evidence>
<dbReference type="InterPro" id="IPR011989">
    <property type="entry name" value="ARM-like"/>
</dbReference>
<keyword evidence="7" id="KW-0539">Nucleus</keyword>
<dbReference type="AlphaFoldDB" id="A0A8C4YMN9"/>
<organism evidence="11 12">
    <name type="scientific">Gopherus evgoodei</name>
    <name type="common">Goodes thornscrub tortoise</name>
    <dbReference type="NCBI Taxonomy" id="1825980"/>
    <lineage>
        <taxon>Eukaryota</taxon>
        <taxon>Metazoa</taxon>
        <taxon>Chordata</taxon>
        <taxon>Craniata</taxon>
        <taxon>Vertebrata</taxon>
        <taxon>Euteleostomi</taxon>
        <taxon>Archelosauria</taxon>
        <taxon>Testudinata</taxon>
        <taxon>Testudines</taxon>
        <taxon>Cryptodira</taxon>
        <taxon>Durocryptodira</taxon>
        <taxon>Testudinoidea</taxon>
        <taxon>Testudinidae</taxon>
        <taxon>Gopherus</taxon>
    </lineage>
</organism>
<feature type="repeat" description="HEAT" evidence="8">
    <location>
        <begin position="908"/>
        <end position="941"/>
    </location>
</feature>
<evidence type="ECO:0000313" key="12">
    <source>
        <dbReference type="Proteomes" id="UP000694390"/>
    </source>
</evidence>
<evidence type="ECO:0000256" key="3">
    <source>
        <dbReference type="ARBA" id="ARBA00022448"/>
    </source>
</evidence>
<keyword evidence="4" id="KW-0963">Cytoplasm</keyword>
<evidence type="ECO:0000256" key="1">
    <source>
        <dbReference type="ARBA" id="ARBA00004123"/>
    </source>
</evidence>
<dbReference type="OrthoDB" id="7862313at2759"/>
<evidence type="ECO:0000256" key="4">
    <source>
        <dbReference type="ARBA" id="ARBA00022490"/>
    </source>
</evidence>
<name>A0A8C4YMN9_9SAUR</name>
<dbReference type="Pfam" id="PF25780">
    <property type="entry name" value="TPR_IPO5"/>
    <property type="match status" value="1"/>
</dbReference>
<dbReference type="InterPro" id="IPR016024">
    <property type="entry name" value="ARM-type_fold"/>
</dbReference>
<dbReference type="InterPro" id="IPR021133">
    <property type="entry name" value="HEAT_type_2"/>
</dbReference>
<dbReference type="Ensembl" id="ENSGEVT00005029163.1">
    <property type="protein sequence ID" value="ENSGEVP00005027736.1"/>
    <property type="gene ID" value="ENSGEVG00005019108.1"/>
</dbReference>
<dbReference type="PROSITE" id="PS50166">
    <property type="entry name" value="IMPORTIN_B_NT"/>
    <property type="match status" value="1"/>
</dbReference>
<keyword evidence="12" id="KW-1185">Reference proteome</keyword>
<dbReference type="GO" id="GO:0006606">
    <property type="term" value="P:protein import into nucleus"/>
    <property type="evidence" value="ECO:0007669"/>
    <property type="project" value="Ensembl"/>
</dbReference>
<evidence type="ECO:0000256" key="9">
    <source>
        <dbReference type="SAM" id="MobiDB-lite"/>
    </source>
</evidence>
<dbReference type="Pfam" id="PF03810">
    <property type="entry name" value="IBN_N"/>
    <property type="match status" value="1"/>
</dbReference>
<dbReference type="GO" id="GO:0061608">
    <property type="term" value="F:nuclear import signal receptor activity"/>
    <property type="evidence" value="ECO:0007669"/>
    <property type="project" value="Ensembl"/>
</dbReference>
<evidence type="ECO:0000256" key="2">
    <source>
        <dbReference type="ARBA" id="ARBA00004496"/>
    </source>
</evidence>
<dbReference type="GO" id="GO:0005737">
    <property type="term" value="C:cytoplasm"/>
    <property type="evidence" value="ECO:0007669"/>
    <property type="project" value="UniProtKB-SubCell"/>
</dbReference>
<reference evidence="11" key="2">
    <citation type="submission" date="2025-09" db="UniProtKB">
        <authorList>
            <consortium name="Ensembl"/>
        </authorList>
    </citation>
    <scope>IDENTIFICATION</scope>
</reference>
<proteinExistence type="predicted"/>
<gene>
    <name evidence="11" type="primary">IPO4</name>
</gene>
<keyword evidence="3" id="KW-0813">Transport</keyword>
<feature type="region of interest" description="Disordered" evidence="9">
    <location>
        <begin position="296"/>
        <end position="330"/>
    </location>
</feature>
<dbReference type="GO" id="GO:0008139">
    <property type="term" value="F:nuclear localization sequence binding"/>
    <property type="evidence" value="ECO:0007669"/>
    <property type="project" value="Ensembl"/>
</dbReference>
<feature type="compositionally biased region" description="Acidic residues" evidence="9">
    <location>
        <begin position="302"/>
        <end position="314"/>
    </location>
</feature>
<keyword evidence="6" id="KW-0653">Protein transport</keyword>
<dbReference type="SMART" id="SM00913">
    <property type="entry name" value="IBN_N"/>
    <property type="match status" value="1"/>
</dbReference>
<evidence type="ECO:0000256" key="7">
    <source>
        <dbReference type="ARBA" id="ARBA00023242"/>
    </source>
</evidence>
<dbReference type="Pfam" id="PF13513">
    <property type="entry name" value="HEAT_EZ"/>
    <property type="match status" value="2"/>
</dbReference>
<evidence type="ECO:0000259" key="10">
    <source>
        <dbReference type="PROSITE" id="PS50166"/>
    </source>
</evidence>
<accession>A0A8C4YMN9</accession>
<comment type="subcellular location">
    <subcellularLocation>
        <location evidence="2">Cytoplasm</location>
    </subcellularLocation>
    <subcellularLocation>
        <location evidence="1">Nucleus</location>
    </subcellularLocation>
</comment>
<dbReference type="Gene3D" id="1.25.10.10">
    <property type="entry name" value="Leucine-rich Repeat Variant"/>
    <property type="match status" value="1"/>
</dbReference>
<evidence type="ECO:0000256" key="5">
    <source>
        <dbReference type="ARBA" id="ARBA00022737"/>
    </source>
</evidence>
<dbReference type="PROSITE" id="PS50077">
    <property type="entry name" value="HEAT_REPEAT"/>
    <property type="match status" value="1"/>
</dbReference>
<evidence type="ECO:0000256" key="6">
    <source>
        <dbReference type="ARBA" id="ARBA00022927"/>
    </source>
</evidence>
<reference evidence="11" key="1">
    <citation type="submission" date="2025-08" db="UniProtKB">
        <authorList>
            <consortium name="Ensembl"/>
        </authorList>
    </citation>
    <scope>IDENTIFICATION</scope>
</reference>
<dbReference type="GO" id="GO:0032991">
    <property type="term" value="C:protein-containing complex"/>
    <property type="evidence" value="ECO:0007669"/>
    <property type="project" value="Ensembl"/>
</dbReference>
<feature type="region of interest" description="Disordered" evidence="9">
    <location>
        <begin position="643"/>
        <end position="663"/>
    </location>
</feature>
<dbReference type="GeneTree" id="ENSGT00550000075074"/>
<dbReference type="InterPro" id="IPR001494">
    <property type="entry name" value="Importin-beta_N"/>
</dbReference>
<keyword evidence="5" id="KW-0677">Repeat</keyword>
<dbReference type="Proteomes" id="UP000694390">
    <property type="component" value="Unassembled WGS sequence"/>
</dbReference>
<feature type="domain" description="Importin N-terminal" evidence="10">
    <location>
        <begin position="24"/>
        <end position="81"/>
    </location>
</feature>
<dbReference type="GO" id="GO:0031267">
    <property type="term" value="F:small GTPase binding"/>
    <property type="evidence" value="ECO:0007669"/>
    <property type="project" value="InterPro"/>
</dbReference>
<dbReference type="PANTHER" id="PTHR10527">
    <property type="entry name" value="IMPORTIN BETA"/>
    <property type="match status" value="1"/>
</dbReference>
<dbReference type="InterPro" id="IPR057672">
    <property type="entry name" value="TPR_IPO4/5"/>
</dbReference>
<protein>
    <submittedName>
        <fullName evidence="11">Importin 4</fullName>
    </submittedName>
</protein>
<dbReference type="GO" id="GO:0000785">
    <property type="term" value="C:chromatin"/>
    <property type="evidence" value="ECO:0007669"/>
    <property type="project" value="Ensembl"/>
</dbReference>
<sequence>MEPDGLGRVLSDLLQPDNALIQQATAQLREAFRHPEVLPQLCQLLAGAPDPQIRQLAAVLLRRRLTKHWRKLSPEEQDRWVLGREGHQVSVALAQLAALLLRHQGLERWPQLLQLIQQGVRSPDPHHRQISLLVLSSALESDPEAFAPHYTALLRLFHSALGQRGQPGALYYGLRGLAAMAAGLGSDHLNLMRSLVPKVISAVRQLIPVNEVHASEAMEVFDELMESEVSVIVQHLSDVVSFCLEVASNRALGDALRVKALSTLSFLIKLRGKAVLKQRLLPPVLDALFPILSAEPPPGQLDAEDQENEDEGDEVSPPIPSCTGEPLPPRHPHFSPQVIDMLALHLPPEKLFPQLMPQLEPALRSPQPYERKAGLMVVAVLAEGCGDHIRTRHLQALLGVICRSLADENLVVRSAALFALGQFSENLQPDITAYAGEVLPLLLSYIGGVELARGGHLAKAYYALENFVESLGAGIEPFLPVLMEQTLGTLRGPGGPRPKELAISALGAIASAAQRAMGPYLPHVLEQLRRFLPPWTPPQPQCLRLPSPTETLGLLVRALGREAVGPLAEESCQLGLGLAEEQGDPDLRRCTYSLFAALSSVMGDDLAPHLPQITTLLLYSLKSTEGLVPPAGGTSSFLLFEDEEEEAEVEGEEDLDGEDDEEEEEELFGLSVESAYVDEKEDACTALGEIAANASVAFLPYLESCIPGVFQLLEFPHLGVRKAAYEALGQFCIALHRVCERDPSEPHAAALQRLLGVVLPAMVRAVHRERERLVAMAVLEVLGAVLTACRQEALRSPGHLAELCGALRAVLERKTACQDDGLDEEDEEDEEQAEYDAMLLEYAGEGIPALATAAGGDAFAPYFAGFLPLLLNKMKPSCSVAERSFAVGTLAETLGGLGRATAPFVPRLLPPFLAAARDSDPEVRSNGVFALGVLAEHGGEALHYPKILALLAGGSAQESSARVRDNICGAVARMILSQPQALPLSQVFPALLRSLPLTEDFEENKTVFRCISFLYENAPQQVPPHGGPGGKLGGLLFQWVMGTDLGGDAQVSLLSLLRHLSAHCPTEFQAALLALPPDASAQISGALSSA</sequence>
<dbReference type="SUPFAM" id="SSF48371">
    <property type="entry name" value="ARM repeat"/>
    <property type="match status" value="2"/>
</dbReference>